<keyword evidence="2" id="KW-1185">Reference proteome</keyword>
<evidence type="ECO:0000313" key="2">
    <source>
        <dbReference type="Proteomes" id="UP000649799"/>
    </source>
</evidence>
<dbReference type="Proteomes" id="UP000649799">
    <property type="component" value="Unassembled WGS sequence"/>
</dbReference>
<gene>
    <name evidence="1" type="ORF">G9Q97_05495</name>
</gene>
<protein>
    <submittedName>
        <fullName evidence="1">Uncharacterized protein</fullName>
    </submittedName>
</protein>
<accession>A0ABX0H7E8</accession>
<evidence type="ECO:0000313" key="1">
    <source>
        <dbReference type="EMBL" id="NHE56269.1"/>
    </source>
</evidence>
<organism evidence="1 2">
    <name type="scientific">Cyclobacterium plantarum</name>
    <dbReference type="NCBI Taxonomy" id="2716263"/>
    <lineage>
        <taxon>Bacteria</taxon>
        <taxon>Pseudomonadati</taxon>
        <taxon>Bacteroidota</taxon>
        <taxon>Cytophagia</taxon>
        <taxon>Cytophagales</taxon>
        <taxon>Cyclobacteriaceae</taxon>
        <taxon>Cyclobacterium</taxon>
    </lineage>
</organism>
<reference evidence="1 2" key="1">
    <citation type="submission" date="2020-03" db="EMBL/GenBank/DDBJ databases">
        <title>Cyclobacterium plantarum sp. nov., a marine bacterium isolated from a coastal-marine wetland.</title>
        <authorList>
            <person name="Sanchez-Porro C."/>
            <person name="Ventosa A."/>
            <person name="Amoozegar M."/>
        </authorList>
    </citation>
    <scope>NUCLEOTIDE SEQUENCE [LARGE SCALE GENOMIC DNA]</scope>
    <source>
        <strain evidence="1 2">GBPx2</strain>
    </source>
</reference>
<comment type="caution">
    <text evidence="1">The sequence shown here is derived from an EMBL/GenBank/DDBJ whole genome shotgun (WGS) entry which is preliminary data.</text>
</comment>
<proteinExistence type="predicted"/>
<dbReference type="RefSeq" id="WP_166143935.1">
    <property type="nucleotide sequence ID" value="NZ_JAANYN010000002.1"/>
</dbReference>
<dbReference type="EMBL" id="JAANYN010000002">
    <property type="protein sequence ID" value="NHE56269.1"/>
    <property type="molecule type" value="Genomic_DNA"/>
</dbReference>
<name>A0ABX0H7E8_9BACT</name>
<sequence>MGYKLSIKQQLLTIGYQSSKPMPTLNPSKDPLVAKVSLTAPKWTYKPAVIRWLTNCQGSLNFAFEPAAKGASKSGKPG</sequence>